<dbReference type="AlphaFoldDB" id="A0AAD5XLZ9"/>
<proteinExistence type="predicted"/>
<organism evidence="2 3">
    <name type="scientific">Geranomyces variabilis</name>
    <dbReference type="NCBI Taxonomy" id="109894"/>
    <lineage>
        <taxon>Eukaryota</taxon>
        <taxon>Fungi</taxon>
        <taxon>Fungi incertae sedis</taxon>
        <taxon>Chytridiomycota</taxon>
        <taxon>Chytridiomycota incertae sedis</taxon>
        <taxon>Chytridiomycetes</taxon>
        <taxon>Spizellomycetales</taxon>
        <taxon>Powellomycetaceae</taxon>
        <taxon>Geranomyces</taxon>
    </lineage>
</organism>
<accession>A0AAD5XLZ9</accession>
<feature type="chain" id="PRO_5042269555" evidence="1">
    <location>
        <begin position="19"/>
        <end position="207"/>
    </location>
</feature>
<evidence type="ECO:0000313" key="3">
    <source>
        <dbReference type="Proteomes" id="UP001212152"/>
    </source>
</evidence>
<keyword evidence="1" id="KW-0732">Signal</keyword>
<comment type="caution">
    <text evidence="2">The sequence shown here is derived from an EMBL/GenBank/DDBJ whole genome shotgun (WGS) entry which is preliminary data.</text>
</comment>
<keyword evidence="3" id="KW-1185">Reference proteome</keyword>
<reference evidence="2" key="1">
    <citation type="submission" date="2020-05" db="EMBL/GenBank/DDBJ databases">
        <title>Phylogenomic resolution of chytrid fungi.</title>
        <authorList>
            <person name="Stajich J.E."/>
            <person name="Amses K."/>
            <person name="Simmons R."/>
            <person name="Seto K."/>
            <person name="Myers J."/>
            <person name="Bonds A."/>
            <person name="Quandt C.A."/>
            <person name="Barry K."/>
            <person name="Liu P."/>
            <person name="Grigoriev I."/>
            <person name="Longcore J.E."/>
            <person name="James T.Y."/>
        </authorList>
    </citation>
    <scope>NUCLEOTIDE SEQUENCE</scope>
    <source>
        <strain evidence="2">JEL0379</strain>
    </source>
</reference>
<gene>
    <name evidence="2" type="ORF">HDU87_004348</name>
</gene>
<name>A0AAD5XLZ9_9FUNG</name>
<dbReference type="EMBL" id="JADGJQ010000032">
    <property type="protein sequence ID" value="KAJ3177595.1"/>
    <property type="molecule type" value="Genomic_DNA"/>
</dbReference>
<evidence type="ECO:0000256" key="1">
    <source>
        <dbReference type="SAM" id="SignalP"/>
    </source>
</evidence>
<protein>
    <submittedName>
        <fullName evidence="2">Uncharacterized protein</fullName>
    </submittedName>
</protein>
<dbReference type="Proteomes" id="UP001212152">
    <property type="component" value="Unassembled WGS sequence"/>
</dbReference>
<evidence type="ECO:0000313" key="2">
    <source>
        <dbReference type="EMBL" id="KAJ3177595.1"/>
    </source>
</evidence>
<feature type="signal peptide" evidence="1">
    <location>
        <begin position="1"/>
        <end position="18"/>
    </location>
</feature>
<sequence>MIASTVLTFALALGFANAAPAPASSALAAGPGGGHDSFCVNNTWEVMPGKDLKNIGDLTNHPVWNKKFSSACDCGAAIMAADKSAGIRAPLFVWNPTTQGCYPKGIGAVVPGKDIEHFYFSAAGPVDAPEMRGRMSNIDSLKCNDEWQASSGEISALDARCAAACKDEGDMCDFSFLSIGHRGYTECYTCSYQAVTYPSVLGVRLAW</sequence>